<dbReference type="EMBL" id="LJOD01000004">
    <property type="protein sequence ID" value="KPE51585.1"/>
    <property type="molecule type" value="Genomic_DNA"/>
</dbReference>
<protein>
    <submittedName>
        <fullName evidence="2">Chromophore lyase</fullName>
    </submittedName>
</protein>
<gene>
    <name evidence="2" type="ORF">AOB46_07950</name>
</gene>
<dbReference type="NCBIfam" id="TIGR04131">
    <property type="entry name" value="Bac_Flav_CTERM"/>
    <property type="match status" value="1"/>
</dbReference>
<reference evidence="3" key="2">
    <citation type="submission" date="2015-09" db="EMBL/GenBank/DDBJ databases">
        <title>Draft genome sequence of a multidrug-resistant Chryseobacterium indologenes isolate from Malaysia.</title>
        <authorList>
            <person name="Yu C.Y."/>
            <person name="Ang G.Y."/>
            <person name="Chan K.-G."/>
        </authorList>
    </citation>
    <scope>NUCLEOTIDE SEQUENCE [LARGE SCALE GENOMIC DNA]</scope>
    <source>
        <strain evidence="3">CI_885</strain>
    </source>
</reference>
<feature type="signal peptide" evidence="1">
    <location>
        <begin position="1"/>
        <end position="18"/>
    </location>
</feature>
<evidence type="ECO:0000313" key="2">
    <source>
        <dbReference type="EMBL" id="KPE51585.1"/>
    </source>
</evidence>
<feature type="chain" id="PRO_5005865201" evidence="1">
    <location>
        <begin position="19"/>
        <end position="707"/>
    </location>
</feature>
<comment type="caution">
    <text evidence="2">The sequence shown here is derived from an EMBL/GenBank/DDBJ whole genome shotgun (WGS) entry which is preliminary data.</text>
</comment>
<dbReference type="InterPro" id="IPR026341">
    <property type="entry name" value="T9SS_type_B"/>
</dbReference>
<dbReference type="RefSeq" id="WP_062698056.1">
    <property type="nucleotide sequence ID" value="NZ_LJOD01000004.1"/>
</dbReference>
<dbReference type="PATRIC" id="fig|253.9.peg.3331"/>
<name>A0A0N0ZXC0_CHRID</name>
<dbReference type="Pfam" id="PF13585">
    <property type="entry name" value="CHU_C"/>
    <property type="match status" value="1"/>
</dbReference>
<reference evidence="2 3" key="1">
    <citation type="journal article" date="2015" name="Genom Data">
        <title>Draft genome sequence of a multidrug-resistant Chryseobacterium indologenes isolate from Malaysia.</title>
        <authorList>
            <person name="Yu C.Y."/>
            <person name="Ang G.Y."/>
            <person name="Cheng H.J."/>
            <person name="Cheong Y.M."/>
            <person name="Yin W.F."/>
            <person name="Chan K.G."/>
        </authorList>
    </citation>
    <scope>NUCLEOTIDE SEQUENCE [LARGE SCALE GENOMIC DNA]</scope>
    <source>
        <strain evidence="2 3">CI_885</strain>
    </source>
</reference>
<evidence type="ECO:0000313" key="3">
    <source>
        <dbReference type="Proteomes" id="UP000037953"/>
    </source>
</evidence>
<dbReference type="OrthoDB" id="9765926at2"/>
<dbReference type="GO" id="GO:0016829">
    <property type="term" value="F:lyase activity"/>
    <property type="evidence" value="ECO:0007669"/>
    <property type="project" value="UniProtKB-KW"/>
</dbReference>
<evidence type="ECO:0000256" key="1">
    <source>
        <dbReference type="SAM" id="SignalP"/>
    </source>
</evidence>
<proteinExistence type="predicted"/>
<organism evidence="2 3">
    <name type="scientific">Chryseobacterium indologenes</name>
    <name type="common">Flavobacterium indologenes</name>
    <dbReference type="NCBI Taxonomy" id="253"/>
    <lineage>
        <taxon>Bacteria</taxon>
        <taxon>Pseudomonadati</taxon>
        <taxon>Bacteroidota</taxon>
        <taxon>Flavobacteriia</taxon>
        <taxon>Flavobacteriales</taxon>
        <taxon>Weeksellaceae</taxon>
        <taxon>Chryseobacterium group</taxon>
        <taxon>Chryseobacterium</taxon>
    </lineage>
</organism>
<accession>A0A0N0ZXC0</accession>
<keyword evidence="2" id="KW-0456">Lyase</keyword>
<keyword evidence="1" id="KW-0732">Signal</keyword>
<dbReference type="AlphaFoldDB" id="A0A0N0ZXC0"/>
<sequence length="707" mass="77794">MKKTLLLFILFLSQVFYAQSDCATAIPVCGNSNISYDPKGPGNVVDIPKPPNNTVPDYLCLRDGEHFSVWYSFTIGQSGTLTFEITPNVDPDGPHNNENSADYDWAVWGPSPVCGSIATLGAPIRCNYAPRTGDWPYPTGLADPAPNGSYEAPMNVVAGQTYVLLVDNFSHNTLGFSLTWGGTATLASPFNHPTLSPNPFLPPGGAGPTPTSPREVPICSLPSLYDFSTLSNNIVNGNEHFSVTYHRNNNDALTGDAPIENPIIVNGTSTYFYRVKYTDPDDPNNALNKCFITGSFKFKEVKITARDATVLGCNNMEEGTAEFDLTTADIFTGPVTKKYYPTMADLNADTNEITEPANYVSNEKIVYAKLISVHGCTAIAAIRLSFYPVVKLKDAVIEECYLENNVTSSVFNLTLADVGALDADVKKYYKTLEDAVEETNPIQNPENHLTESTIVYVRVTNATQCYSIAKITLRVLPPVKSTVLKDKIICAEAKTTLDAGPGFDGYEWSTGEKTQSISNVGIGVHWVKLKTGKCFTLQMVTVRASQQPVISNVEITNNTIKVNVTGGTAPYKYSIDGLNWQDSDTFTGLPRGENDIYVKDAYNCNPIHITITVPNLINAITPNGDKVNDEIDYSALSYKKNLIFIVYDRYGNKLHEADKFKGYKWDGMAFGKKIPTGTYWYTISWNENDKNSTEVKYSGWILLKNKD</sequence>
<dbReference type="Proteomes" id="UP000037953">
    <property type="component" value="Unassembled WGS sequence"/>
</dbReference>